<keyword evidence="6" id="KW-0472">Membrane</keyword>
<feature type="region of interest" description="Disordered" evidence="9">
    <location>
        <begin position="102"/>
        <end position="123"/>
    </location>
</feature>
<protein>
    <submittedName>
        <fullName evidence="11">Outer membrane efflux protein</fullName>
    </submittedName>
</protein>
<keyword evidence="10" id="KW-0732">Signal</keyword>
<evidence type="ECO:0000256" key="8">
    <source>
        <dbReference type="SAM" id="Coils"/>
    </source>
</evidence>
<comment type="similarity">
    <text evidence="2">Belongs to the outer membrane factor (OMF) (TC 1.B.17) family.</text>
</comment>
<sequence length="514" mass="56177">MIKTTTRGLAALLMLAVACFTAVPGLTEETDRTPGPPGFSPQTGPAAAAATDSAKIDTPLEITIGDAILTALQNNRALRVERLNPAIRETYEQEEAAELSAARERVKAESRTTGTIADTSEGRTGAGLSLSRFLPTGTEFSVGLTTDLDWSELYSDQYATRLGLTVTQSLLRGAGREFNLASVRQARLDTLSSRHELRGFTESLVAEVETTYWNYALARLQIQIYQKSADLAEQQLKEVEDRIEVGKLAEIELAAAQAELALRKEALINAQSNLDALRLRLARLLNPGRGGAWNGPIILKNQPAVPEVKLDDLESHCAVALRLRPDLNQARLEVLRGELEIVKTKNGLLPRMDLFINLGKSGYAGSFGGSLEDLGGRSYDISAGISLELPPGNRAAESRHRRAVLNHDQAGEALENLAQLAELDVRLAYLEVNRAAQQIKATVATRRFQEEKLRAETEKFRVGRSTPLMVAQAQRDLVDSQISEIKAIVNHLNSLVELFRVEGSLLERRGISTD</sequence>
<keyword evidence="7" id="KW-0998">Cell outer membrane</keyword>
<evidence type="ECO:0000256" key="2">
    <source>
        <dbReference type="ARBA" id="ARBA00007613"/>
    </source>
</evidence>
<dbReference type="InterPro" id="IPR003423">
    <property type="entry name" value="OMP_efflux"/>
</dbReference>
<proteinExistence type="inferred from homology"/>
<evidence type="ECO:0000256" key="9">
    <source>
        <dbReference type="SAM" id="MobiDB-lite"/>
    </source>
</evidence>
<feature type="region of interest" description="Disordered" evidence="9">
    <location>
        <begin position="27"/>
        <end position="52"/>
    </location>
</feature>
<comment type="subcellular location">
    <subcellularLocation>
        <location evidence="1">Cell outer membrane</location>
    </subcellularLocation>
</comment>
<dbReference type="GO" id="GO:0015562">
    <property type="term" value="F:efflux transmembrane transporter activity"/>
    <property type="evidence" value="ECO:0007669"/>
    <property type="project" value="InterPro"/>
</dbReference>
<organism evidence="11">
    <name type="scientific">candidate division TA06 bacterium ADurb.Bin417</name>
    <dbReference type="NCBI Taxonomy" id="1852828"/>
    <lineage>
        <taxon>Bacteria</taxon>
        <taxon>Bacteria division TA06</taxon>
    </lineage>
</organism>
<evidence type="ECO:0000256" key="3">
    <source>
        <dbReference type="ARBA" id="ARBA00022448"/>
    </source>
</evidence>
<dbReference type="PANTHER" id="PTHR30026:SF23">
    <property type="entry name" value="TO APRF-PUTATIVE OUTER MEMBRANE EFFLUX PROTEIN OR SECRETED ALKALINE PHOSPHATASE-RELATED"/>
    <property type="match status" value="1"/>
</dbReference>
<dbReference type="GO" id="GO:0009279">
    <property type="term" value="C:cell outer membrane"/>
    <property type="evidence" value="ECO:0007669"/>
    <property type="project" value="UniProtKB-SubCell"/>
</dbReference>
<keyword evidence="4" id="KW-1134">Transmembrane beta strand</keyword>
<reference evidence="11" key="1">
    <citation type="submission" date="2017-02" db="EMBL/GenBank/DDBJ databases">
        <title>Delving into the versatile metabolic prowess of the omnipresent phylum Bacteroidetes.</title>
        <authorList>
            <person name="Nobu M.K."/>
            <person name="Mei R."/>
            <person name="Narihiro T."/>
            <person name="Kuroda K."/>
            <person name="Liu W.-T."/>
        </authorList>
    </citation>
    <scope>NUCLEOTIDE SEQUENCE</scope>
    <source>
        <strain evidence="11">ADurb.Bin417</strain>
    </source>
</reference>
<dbReference type="SUPFAM" id="SSF56954">
    <property type="entry name" value="Outer membrane efflux proteins (OEP)"/>
    <property type="match status" value="1"/>
</dbReference>
<evidence type="ECO:0000256" key="7">
    <source>
        <dbReference type="ARBA" id="ARBA00023237"/>
    </source>
</evidence>
<dbReference type="Pfam" id="PF02321">
    <property type="entry name" value="OEP"/>
    <property type="match status" value="2"/>
</dbReference>
<dbReference type="GO" id="GO:1990281">
    <property type="term" value="C:efflux pump complex"/>
    <property type="evidence" value="ECO:0007669"/>
    <property type="project" value="TreeGrafter"/>
</dbReference>
<keyword evidence="5" id="KW-0812">Transmembrane</keyword>
<gene>
    <name evidence="11" type="ORF">BWY73_00512</name>
</gene>
<dbReference type="Gene3D" id="1.20.1600.10">
    <property type="entry name" value="Outer membrane efflux proteins (OEP)"/>
    <property type="match status" value="1"/>
</dbReference>
<name>A0A1V5MIS6_UNCT6</name>
<dbReference type="PROSITE" id="PS51257">
    <property type="entry name" value="PROKAR_LIPOPROTEIN"/>
    <property type="match status" value="1"/>
</dbReference>
<evidence type="ECO:0000256" key="10">
    <source>
        <dbReference type="SAM" id="SignalP"/>
    </source>
</evidence>
<dbReference type="GO" id="GO:0015288">
    <property type="term" value="F:porin activity"/>
    <property type="evidence" value="ECO:0007669"/>
    <property type="project" value="TreeGrafter"/>
</dbReference>
<evidence type="ECO:0000256" key="1">
    <source>
        <dbReference type="ARBA" id="ARBA00004442"/>
    </source>
</evidence>
<feature type="chain" id="PRO_5012370113" evidence="10">
    <location>
        <begin position="25"/>
        <end position="514"/>
    </location>
</feature>
<evidence type="ECO:0000313" key="11">
    <source>
        <dbReference type="EMBL" id="OPZ93045.1"/>
    </source>
</evidence>
<keyword evidence="8" id="KW-0175">Coiled coil</keyword>
<evidence type="ECO:0000256" key="6">
    <source>
        <dbReference type="ARBA" id="ARBA00023136"/>
    </source>
</evidence>
<evidence type="ECO:0000256" key="4">
    <source>
        <dbReference type="ARBA" id="ARBA00022452"/>
    </source>
</evidence>
<dbReference type="EMBL" id="MWAK01000048">
    <property type="protein sequence ID" value="OPZ93045.1"/>
    <property type="molecule type" value="Genomic_DNA"/>
</dbReference>
<comment type="caution">
    <text evidence="11">The sequence shown here is derived from an EMBL/GenBank/DDBJ whole genome shotgun (WGS) entry which is preliminary data.</text>
</comment>
<dbReference type="InterPro" id="IPR051906">
    <property type="entry name" value="TolC-like"/>
</dbReference>
<dbReference type="Proteomes" id="UP000485484">
    <property type="component" value="Unassembled WGS sequence"/>
</dbReference>
<feature type="coiled-coil region" evidence="8">
    <location>
        <begin position="222"/>
        <end position="249"/>
    </location>
</feature>
<evidence type="ECO:0000256" key="5">
    <source>
        <dbReference type="ARBA" id="ARBA00022692"/>
    </source>
</evidence>
<dbReference type="PANTHER" id="PTHR30026">
    <property type="entry name" value="OUTER MEMBRANE PROTEIN TOLC"/>
    <property type="match status" value="1"/>
</dbReference>
<accession>A0A1V5MIS6</accession>
<keyword evidence="3" id="KW-0813">Transport</keyword>
<feature type="signal peptide" evidence="10">
    <location>
        <begin position="1"/>
        <end position="24"/>
    </location>
</feature>
<dbReference type="AlphaFoldDB" id="A0A1V5MIS6"/>